<evidence type="ECO:0000256" key="1">
    <source>
        <dbReference type="SAM" id="Phobius"/>
    </source>
</evidence>
<evidence type="ECO:0000313" key="3">
    <source>
        <dbReference type="EMBL" id="QPC46071.1"/>
    </source>
</evidence>
<dbReference type="AlphaFoldDB" id="A0A7S8HF22"/>
<keyword evidence="1" id="KW-1133">Transmembrane helix</keyword>
<feature type="transmembrane region" description="Helical" evidence="1">
    <location>
        <begin position="93"/>
        <end position="112"/>
    </location>
</feature>
<dbReference type="EMBL" id="CP049742">
    <property type="protein sequence ID" value="QPC46071.1"/>
    <property type="molecule type" value="Genomic_DNA"/>
</dbReference>
<evidence type="ECO:0000313" key="4">
    <source>
        <dbReference type="Proteomes" id="UP000593626"/>
    </source>
</evidence>
<dbReference type="RefSeq" id="WP_239673593.1">
    <property type="nucleotide sequence ID" value="NZ_CP049742.1"/>
</dbReference>
<feature type="transmembrane region" description="Helical" evidence="1">
    <location>
        <begin position="6"/>
        <end position="28"/>
    </location>
</feature>
<evidence type="ECO:0000259" key="2">
    <source>
        <dbReference type="Pfam" id="PF13038"/>
    </source>
</evidence>
<organism evidence="3 4">
    <name type="scientific">Mangrovibacillus cuniculi</name>
    <dbReference type="NCBI Taxonomy" id="2593652"/>
    <lineage>
        <taxon>Bacteria</taxon>
        <taxon>Bacillati</taxon>
        <taxon>Bacillota</taxon>
        <taxon>Bacilli</taxon>
        <taxon>Bacillales</taxon>
        <taxon>Bacillaceae</taxon>
        <taxon>Mangrovibacillus</taxon>
    </lineage>
</organism>
<name>A0A7S8HF22_9BACI</name>
<dbReference type="Proteomes" id="UP000593626">
    <property type="component" value="Chromosome"/>
</dbReference>
<accession>A0A7S8HF22</accession>
<keyword evidence="4" id="KW-1185">Reference proteome</keyword>
<dbReference type="InterPro" id="IPR025007">
    <property type="entry name" value="DUF3899"/>
</dbReference>
<keyword evidence="1" id="KW-0812">Transmembrane</keyword>
<gene>
    <name evidence="3" type="ORF">G8O30_03405</name>
</gene>
<keyword evidence="1" id="KW-0472">Membrane</keyword>
<dbReference type="Pfam" id="PF13038">
    <property type="entry name" value="DUF3899"/>
    <property type="match status" value="1"/>
</dbReference>
<feature type="transmembrane region" description="Helical" evidence="1">
    <location>
        <begin position="35"/>
        <end position="57"/>
    </location>
</feature>
<feature type="domain" description="DUF3899" evidence="2">
    <location>
        <begin position="32"/>
        <end position="105"/>
    </location>
</feature>
<sequence>MKSFLYTFSISIFLVFLLVFFSDGGFTLLNFVNTLFYIGGTSAFIGVSIYILSSGFFDLMAYGVKKTFAPKAVLENDDENRYLSELITLPFGFLLWNGLVLLILMGIGIYLLHS</sequence>
<proteinExistence type="predicted"/>
<protein>
    <submittedName>
        <fullName evidence="3">DUF3899 domain-containing protein</fullName>
    </submittedName>
</protein>
<reference evidence="3 4" key="1">
    <citation type="submission" date="2019-07" db="EMBL/GenBank/DDBJ databases">
        <title>Genome sequence of 2 isolates from Red Sea Mangroves.</title>
        <authorList>
            <person name="Sefrji F."/>
            <person name="Michoud G."/>
            <person name="Merlino G."/>
            <person name="Daffonchio D."/>
        </authorList>
    </citation>
    <scope>NUCLEOTIDE SEQUENCE [LARGE SCALE GENOMIC DNA]</scope>
    <source>
        <strain evidence="3 4">R1DC41</strain>
    </source>
</reference>
<dbReference type="KEGG" id="mcui:G8O30_03405"/>